<dbReference type="InterPro" id="IPR003779">
    <property type="entry name" value="CMD-like"/>
</dbReference>
<name>A0A2S5TE47_9GAMM</name>
<dbReference type="EMBL" id="PSNW01000007">
    <property type="protein sequence ID" value="PPE73263.1"/>
    <property type="molecule type" value="Genomic_DNA"/>
</dbReference>
<keyword evidence="3" id="KW-1185">Reference proteome</keyword>
<dbReference type="PANTHER" id="PTHR34846">
    <property type="entry name" value="4-CARBOXYMUCONOLACTONE DECARBOXYLASE FAMILY PROTEIN (AFU_ORTHOLOGUE AFUA_6G11590)"/>
    <property type="match status" value="1"/>
</dbReference>
<reference evidence="2 3" key="1">
    <citation type="submission" date="2018-02" db="EMBL/GenBank/DDBJ databases">
        <title>Genome sequencing of Solimonas sp. HR-BB.</title>
        <authorList>
            <person name="Lee Y."/>
            <person name="Jeon C.O."/>
        </authorList>
    </citation>
    <scope>NUCLEOTIDE SEQUENCE [LARGE SCALE GENOMIC DNA]</scope>
    <source>
        <strain evidence="2 3">HR-BB</strain>
    </source>
</reference>
<sequence length="167" mass="18145">MSSTASRREELSLRIQAFSAELRQGTQLRPRLVELLRLRIAFHNQCRPCMSIRYGAALDDGLSGAAVCSLERPEEAPDLSAAEKAVLAFADRFATDHLSIDATLIDRLREHLGEAELAELGALAACFVGFGRMGAVFDGGEDWPVGPRKADGSRLAPWEVAAPLVLR</sequence>
<comment type="caution">
    <text evidence="2">The sequence shown here is derived from an EMBL/GenBank/DDBJ whole genome shotgun (WGS) entry which is preliminary data.</text>
</comment>
<dbReference type="GO" id="GO:0051920">
    <property type="term" value="F:peroxiredoxin activity"/>
    <property type="evidence" value="ECO:0007669"/>
    <property type="project" value="InterPro"/>
</dbReference>
<proteinExistence type="predicted"/>
<dbReference type="Gene3D" id="1.20.1290.10">
    <property type="entry name" value="AhpD-like"/>
    <property type="match status" value="1"/>
</dbReference>
<dbReference type="Proteomes" id="UP000238220">
    <property type="component" value="Unassembled WGS sequence"/>
</dbReference>
<gene>
    <name evidence="2" type="ORF">C3942_13385</name>
</gene>
<dbReference type="AlphaFoldDB" id="A0A2S5TE47"/>
<organism evidence="2 3">
    <name type="scientific">Solimonas fluminis</name>
    <dbReference type="NCBI Taxonomy" id="2086571"/>
    <lineage>
        <taxon>Bacteria</taxon>
        <taxon>Pseudomonadati</taxon>
        <taxon>Pseudomonadota</taxon>
        <taxon>Gammaproteobacteria</taxon>
        <taxon>Nevskiales</taxon>
        <taxon>Nevskiaceae</taxon>
        <taxon>Solimonas</taxon>
    </lineage>
</organism>
<dbReference type="PANTHER" id="PTHR34846:SF10">
    <property type="entry name" value="CYTOPLASMIC PROTEIN"/>
    <property type="match status" value="1"/>
</dbReference>
<dbReference type="RefSeq" id="WP_104230859.1">
    <property type="nucleotide sequence ID" value="NZ_PSNW01000007.1"/>
</dbReference>
<feature type="domain" description="Carboxymuconolactone decarboxylase-like" evidence="1">
    <location>
        <begin position="15"/>
        <end position="91"/>
    </location>
</feature>
<evidence type="ECO:0000313" key="2">
    <source>
        <dbReference type="EMBL" id="PPE73263.1"/>
    </source>
</evidence>
<dbReference type="Pfam" id="PF02627">
    <property type="entry name" value="CMD"/>
    <property type="match status" value="1"/>
</dbReference>
<accession>A0A2S5TE47</accession>
<evidence type="ECO:0000259" key="1">
    <source>
        <dbReference type="Pfam" id="PF02627"/>
    </source>
</evidence>
<evidence type="ECO:0000313" key="3">
    <source>
        <dbReference type="Proteomes" id="UP000238220"/>
    </source>
</evidence>
<dbReference type="InterPro" id="IPR029032">
    <property type="entry name" value="AhpD-like"/>
</dbReference>
<dbReference type="SUPFAM" id="SSF69118">
    <property type="entry name" value="AhpD-like"/>
    <property type="match status" value="1"/>
</dbReference>
<protein>
    <submittedName>
        <fullName evidence="2">Carboxymuconolactone decarboxylase</fullName>
    </submittedName>
</protein>